<feature type="compositionally biased region" description="Basic and acidic residues" evidence="7">
    <location>
        <begin position="60"/>
        <end position="70"/>
    </location>
</feature>
<gene>
    <name evidence="8" type="primary">ga15703</name>
    <name evidence="8" type="ORF">PR202_ga15703</name>
</gene>
<keyword evidence="9" id="KW-1185">Reference proteome</keyword>
<evidence type="ECO:0000313" key="8">
    <source>
        <dbReference type="EMBL" id="GJM98674.1"/>
    </source>
</evidence>
<evidence type="ECO:0000256" key="3">
    <source>
        <dbReference type="ARBA" id="ARBA00022448"/>
    </source>
</evidence>
<keyword evidence="4" id="KW-1003">Cell membrane</keyword>
<evidence type="ECO:0000256" key="5">
    <source>
        <dbReference type="ARBA" id="ARBA00023136"/>
    </source>
</evidence>
<feature type="compositionally biased region" description="Polar residues" evidence="7">
    <location>
        <begin position="1"/>
        <end position="13"/>
    </location>
</feature>
<protein>
    <submittedName>
        <fullName evidence="8">Uncharacterized protein</fullName>
    </submittedName>
</protein>
<keyword evidence="5" id="KW-0472">Membrane</keyword>
<name>A0AAV5CKV4_ELECO</name>
<evidence type="ECO:0000256" key="4">
    <source>
        <dbReference type="ARBA" id="ARBA00022475"/>
    </source>
</evidence>
<organism evidence="8 9">
    <name type="scientific">Eleusine coracana subsp. coracana</name>
    <dbReference type="NCBI Taxonomy" id="191504"/>
    <lineage>
        <taxon>Eukaryota</taxon>
        <taxon>Viridiplantae</taxon>
        <taxon>Streptophyta</taxon>
        <taxon>Embryophyta</taxon>
        <taxon>Tracheophyta</taxon>
        <taxon>Spermatophyta</taxon>
        <taxon>Magnoliopsida</taxon>
        <taxon>Liliopsida</taxon>
        <taxon>Poales</taxon>
        <taxon>Poaceae</taxon>
        <taxon>PACMAD clade</taxon>
        <taxon>Chloridoideae</taxon>
        <taxon>Cynodonteae</taxon>
        <taxon>Eleusininae</taxon>
        <taxon>Eleusine</taxon>
    </lineage>
</organism>
<dbReference type="InterPro" id="IPR039621">
    <property type="entry name" value="BG1-like"/>
</dbReference>
<dbReference type="AlphaFoldDB" id="A0AAV5CKV4"/>
<feature type="compositionally biased region" description="Low complexity" evidence="7">
    <location>
        <begin position="165"/>
        <end position="175"/>
    </location>
</feature>
<evidence type="ECO:0000256" key="1">
    <source>
        <dbReference type="ARBA" id="ARBA00004236"/>
    </source>
</evidence>
<keyword evidence="3" id="KW-0813">Transport</keyword>
<feature type="compositionally biased region" description="Low complexity" evidence="7">
    <location>
        <begin position="115"/>
        <end position="140"/>
    </location>
</feature>
<comment type="caution">
    <text evidence="8">The sequence shown here is derived from an EMBL/GenBank/DDBJ whole genome shotgun (WGS) entry which is preliminary data.</text>
</comment>
<dbReference type="GO" id="GO:0005886">
    <property type="term" value="C:plasma membrane"/>
    <property type="evidence" value="ECO:0007669"/>
    <property type="project" value="UniProtKB-SubCell"/>
</dbReference>
<evidence type="ECO:0000256" key="6">
    <source>
        <dbReference type="ARBA" id="ARBA00023294"/>
    </source>
</evidence>
<evidence type="ECO:0000256" key="2">
    <source>
        <dbReference type="ARBA" id="ARBA00010067"/>
    </source>
</evidence>
<dbReference type="EMBL" id="BQKI01000007">
    <property type="protein sequence ID" value="GJM98674.1"/>
    <property type="molecule type" value="Genomic_DNA"/>
</dbReference>
<evidence type="ECO:0000256" key="7">
    <source>
        <dbReference type="SAM" id="MobiDB-lite"/>
    </source>
</evidence>
<reference evidence="8" key="2">
    <citation type="submission" date="2021-12" db="EMBL/GenBank/DDBJ databases">
        <title>Resequencing data analysis of finger millet.</title>
        <authorList>
            <person name="Hatakeyama M."/>
            <person name="Aluri S."/>
            <person name="Balachadran M.T."/>
            <person name="Sivarajan S.R."/>
            <person name="Poveda L."/>
            <person name="Shimizu-Inatsugi R."/>
            <person name="Schlapbach R."/>
            <person name="Sreeman S.M."/>
            <person name="Shimizu K.K."/>
        </authorList>
    </citation>
    <scope>NUCLEOTIDE SEQUENCE</scope>
</reference>
<accession>A0AAV5CKV4</accession>
<feature type="region of interest" description="Disordered" evidence="7">
    <location>
        <begin position="54"/>
        <end position="278"/>
    </location>
</feature>
<dbReference type="PANTHER" id="PTHR33541">
    <property type="entry name" value="PROTEIN BIG GRAIN 1-LIKE A-RELATED"/>
    <property type="match status" value="1"/>
</dbReference>
<feature type="region of interest" description="Disordered" evidence="7">
    <location>
        <begin position="1"/>
        <end position="42"/>
    </location>
</feature>
<keyword evidence="6" id="KW-0927">Auxin signaling pathway</keyword>
<reference evidence="8" key="1">
    <citation type="journal article" date="2018" name="DNA Res.">
        <title>Multiple hybrid de novo genome assembly of finger millet, an orphan allotetraploid crop.</title>
        <authorList>
            <person name="Hatakeyama M."/>
            <person name="Aluri S."/>
            <person name="Balachadran M.T."/>
            <person name="Sivarajan S.R."/>
            <person name="Patrignani A."/>
            <person name="Gruter S."/>
            <person name="Poveda L."/>
            <person name="Shimizu-Inatsugi R."/>
            <person name="Baeten J."/>
            <person name="Francoijs K.J."/>
            <person name="Nataraja K.N."/>
            <person name="Reddy Y.A.N."/>
            <person name="Phadnis S."/>
            <person name="Ravikumar R.L."/>
            <person name="Schlapbach R."/>
            <person name="Sreeman S.M."/>
            <person name="Shimizu K.K."/>
        </authorList>
    </citation>
    <scope>NUCLEOTIDE SEQUENCE</scope>
</reference>
<proteinExistence type="inferred from homology"/>
<comment type="similarity">
    <text evidence="2">Belongs to the BIG GRAIN 1 (BG1) plant protein family.</text>
</comment>
<dbReference type="Proteomes" id="UP001054889">
    <property type="component" value="Unassembled WGS sequence"/>
</dbReference>
<dbReference type="GO" id="GO:0009734">
    <property type="term" value="P:auxin-activated signaling pathway"/>
    <property type="evidence" value="ECO:0007669"/>
    <property type="project" value="UniProtKB-KW"/>
</dbReference>
<comment type="subcellular location">
    <subcellularLocation>
        <location evidence="1">Cell membrane</location>
    </subcellularLocation>
</comment>
<dbReference type="PANTHER" id="PTHR33541:SF18">
    <property type="entry name" value="OS09G0443800 PROTEIN"/>
    <property type="match status" value="1"/>
</dbReference>
<sequence>MEQRRVQQCSSKGGNKHPPPLPPPHCARDEHRRQTSSGSFSASLLDAIYRSLDEGDDVDAAPRRRSEEKATAPPQFWWEAAGVKPRQQQQVASGAERRPRREAGVAARPRHSGYASSTTSSSDSSSASSFSCSSASTTDTESTVHRRRRHSLPDPPRVSEESPVAAAEGADVAAAQQPKGKRKSKSRPCFPGARFRPKSPSQSSPGPKQPPSPATFACALKALFTSATRRQGKKPKTPAVVAPQPPPVSPPAQTQTDPSAASNVKAAVVTEPPTERSVGFRPEVVRRRVEELVRGLEELEEDDEGSDSSSDLFELDSLRGAGAGADELPVYGTTSLAANRAIAQRAAC</sequence>
<evidence type="ECO:0000313" key="9">
    <source>
        <dbReference type="Proteomes" id="UP001054889"/>
    </source>
</evidence>